<reference evidence="4" key="1">
    <citation type="journal article" date="2021" name="Open Biol.">
        <title>Shared evolutionary footprints suggest mitochondrial oxidative damage underlies multiple complex I losses in fungi.</title>
        <authorList>
            <person name="Schikora-Tamarit M.A."/>
            <person name="Marcet-Houben M."/>
            <person name="Nosek J."/>
            <person name="Gabaldon T."/>
        </authorList>
    </citation>
    <scope>NUCLEOTIDE SEQUENCE</scope>
    <source>
        <strain evidence="4">CBS2887</strain>
    </source>
</reference>
<reference evidence="4" key="2">
    <citation type="submission" date="2021-01" db="EMBL/GenBank/DDBJ databases">
        <authorList>
            <person name="Schikora-Tamarit M.A."/>
        </authorList>
    </citation>
    <scope>NUCLEOTIDE SEQUENCE</scope>
    <source>
        <strain evidence="4">CBS2887</strain>
    </source>
</reference>
<gene>
    <name evidence="4" type="ORF">WICPIJ_004470</name>
</gene>
<evidence type="ECO:0000256" key="3">
    <source>
        <dbReference type="SAM" id="Coils"/>
    </source>
</evidence>
<dbReference type="AlphaFoldDB" id="A0A9P8Q7Y0"/>
<evidence type="ECO:0000256" key="1">
    <source>
        <dbReference type="ARBA" id="ARBA00009291"/>
    </source>
</evidence>
<dbReference type="EMBL" id="JAEUBG010002406">
    <property type="protein sequence ID" value="KAH3684580.1"/>
    <property type="molecule type" value="Genomic_DNA"/>
</dbReference>
<name>A0A9P8Q7Y0_WICPI</name>
<evidence type="ECO:0000313" key="5">
    <source>
        <dbReference type="Proteomes" id="UP000774326"/>
    </source>
</evidence>
<dbReference type="Pfam" id="PF11559">
    <property type="entry name" value="ADIP"/>
    <property type="match status" value="1"/>
</dbReference>
<comment type="similarity">
    <text evidence="1">Belongs to the ADIP family.</text>
</comment>
<evidence type="ECO:0000313" key="4">
    <source>
        <dbReference type="EMBL" id="KAH3684580.1"/>
    </source>
</evidence>
<proteinExistence type="inferred from homology"/>
<dbReference type="OrthoDB" id="312015at2759"/>
<accession>A0A9P8Q7Y0</accession>
<evidence type="ECO:0000256" key="2">
    <source>
        <dbReference type="ARBA" id="ARBA00023054"/>
    </source>
</evidence>
<feature type="coiled-coil region" evidence="3">
    <location>
        <begin position="346"/>
        <end position="380"/>
    </location>
</feature>
<keyword evidence="5" id="KW-1185">Reference proteome</keyword>
<dbReference type="Proteomes" id="UP000774326">
    <property type="component" value="Unassembled WGS sequence"/>
</dbReference>
<feature type="coiled-coil region" evidence="3">
    <location>
        <begin position="76"/>
        <end position="127"/>
    </location>
</feature>
<organism evidence="4 5">
    <name type="scientific">Wickerhamomyces pijperi</name>
    <name type="common">Yeast</name>
    <name type="synonym">Pichia pijperi</name>
    <dbReference type="NCBI Taxonomy" id="599730"/>
    <lineage>
        <taxon>Eukaryota</taxon>
        <taxon>Fungi</taxon>
        <taxon>Dikarya</taxon>
        <taxon>Ascomycota</taxon>
        <taxon>Saccharomycotina</taxon>
        <taxon>Saccharomycetes</taxon>
        <taxon>Phaffomycetales</taxon>
        <taxon>Wickerhamomycetaceae</taxon>
        <taxon>Wickerhamomyces</taxon>
    </lineage>
</organism>
<dbReference type="InterPro" id="IPR021622">
    <property type="entry name" value="Afadin/alpha-actinin-bd"/>
</dbReference>
<keyword evidence="2 3" id="KW-0175">Coiled coil</keyword>
<sequence length="386" mass="43908">MVAQEDIRKASKLVNQLLYAKGYFIDHDTGTSEEETTTTKEQKLLYNSIDSSELEEIKDGVIENDKLNINIIYQLLTDLDQARDEIKAKNQLLKERDTTIQWKDRNIAELHADIAAKETELKEANQKDLTLSQNLKAMESTNKSYQRSLLDSKSTIVSLTAKKDLEIRKLQIQIDSLQDTVHMIHKRQKRISSLEITNNGIPVSTNTGVSSVNTELFDQETSKLVQGLTQLTRSSLVMSKDLTRQLDIAKVYLHILLTEKTPPTPKFFFENYQPSNPMLVSPNTNDLGSEIKKIAELKQATSEELIATLSKIHRFFQDQQLNGMFIGRASRVDDDGVTITSSNSTMNGKTKEVEDLQKQVRKLTDNLNSLYEINEKLKTRLTKSQL</sequence>
<comment type="caution">
    <text evidence="4">The sequence shown here is derived from an EMBL/GenBank/DDBJ whole genome shotgun (WGS) entry which is preliminary data.</text>
</comment>
<protein>
    <submittedName>
        <fullName evidence="4">Uncharacterized protein</fullName>
    </submittedName>
</protein>